<protein>
    <submittedName>
        <fullName evidence="3">Histidine kinase</fullName>
    </submittedName>
</protein>
<comment type="caution">
    <text evidence="3">The sequence shown here is derived from an EMBL/GenBank/DDBJ whole genome shotgun (WGS) entry which is preliminary data.</text>
</comment>
<dbReference type="Proteomes" id="UP001139319">
    <property type="component" value="Unassembled WGS sequence"/>
</dbReference>
<keyword evidence="3" id="KW-0418">Kinase</keyword>
<dbReference type="SUPFAM" id="SSF55874">
    <property type="entry name" value="ATPase domain of HSP90 chaperone/DNA topoisomerase II/histidine kinase"/>
    <property type="match status" value="1"/>
</dbReference>
<evidence type="ECO:0000313" key="4">
    <source>
        <dbReference type="Proteomes" id="UP001139319"/>
    </source>
</evidence>
<feature type="transmembrane region" description="Helical" evidence="1">
    <location>
        <begin position="116"/>
        <end position="138"/>
    </location>
</feature>
<dbReference type="GO" id="GO:0000155">
    <property type="term" value="F:phosphorelay sensor kinase activity"/>
    <property type="evidence" value="ECO:0007669"/>
    <property type="project" value="InterPro"/>
</dbReference>
<dbReference type="GO" id="GO:0016020">
    <property type="term" value="C:membrane"/>
    <property type="evidence" value="ECO:0007669"/>
    <property type="project" value="InterPro"/>
</dbReference>
<dbReference type="Gene3D" id="3.30.565.10">
    <property type="entry name" value="Histidine kinase-like ATPase, C-terminal domain"/>
    <property type="match status" value="1"/>
</dbReference>
<accession>A0A9X2I4H3</accession>
<keyword evidence="3" id="KW-0808">Transferase</keyword>
<reference evidence="3" key="1">
    <citation type="submission" date="2022-05" db="EMBL/GenBank/DDBJ databases">
        <authorList>
            <person name="Sun H.-N."/>
        </authorList>
    </citation>
    <scope>NUCLEOTIDE SEQUENCE</scope>
    <source>
        <strain evidence="3">HB14</strain>
    </source>
</reference>
<name>A0A9X2I4H3_9GAMM</name>
<gene>
    <name evidence="3" type="ORF">M6D89_08275</name>
</gene>
<dbReference type="PANTHER" id="PTHR34220:SF7">
    <property type="entry name" value="SENSOR HISTIDINE KINASE YPDA"/>
    <property type="match status" value="1"/>
</dbReference>
<dbReference type="EMBL" id="JAMFTH010000001">
    <property type="protein sequence ID" value="MCP8899287.1"/>
    <property type="molecule type" value="Genomic_DNA"/>
</dbReference>
<dbReference type="PANTHER" id="PTHR34220">
    <property type="entry name" value="SENSOR HISTIDINE KINASE YPDA"/>
    <property type="match status" value="1"/>
</dbReference>
<reference evidence="3" key="2">
    <citation type="submission" date="2023-01" db="EMBL/GenBank/DDBJ databases">
        <title>Gilvimarinus xylanilyticus HB14 isolated from Caulerpa lentillifera aquaculture base in Hainan, China.</title>
        <authorList>
            <person name="Zhang Y.-J."/>
        </authorList>
    </citation>
    <scope>NUCLEOTIDE SEQUENCE</scope>
    <source>
        <strain evidence="3">HB14</strain>
    </source>
</reference>
<dbReference type="AlphaFoldDB" id="A0A9X2I4H3"/>
<keyword evidence="4" id="KW-1185">Reference proteome</keyword>
<organism evidence="3 4">
    <name type="scientific">Gilvimarinus xylanilyticus</name>
    <dbReference type="NCBI Taxonomy" id="2944139"/>
    <lineage>
        <taxon>Bacteria</taxon>
        <taxon>Pseudomonadati</taxon>
        <taxon>Pseudomonadota</taxon>
        <taxon>Gammaproteobacteria</taxon>
        <taxon>Cellvibrionales</taxon>
        <taxon>Cellvibrionaceae</taxon>
        <taxon>Gilvimarinus</taxon>
    </lineage>
</organism>
<feature type="transmembrane region" description="Helical" evidence="1">
    <location>
        <begin position="69"/>
        <end position="96"/>
    </location>
</feature>
<feature type="transmembrane region" description="Helical" evidence="1">
    <location>
        <begin position="12"/>
        <end position="31"/>
    </location>
</feature>
<feature type="domain" description="Signal transduction histidine kinase internal region" evidence="2">
    <location>
        <begin position="155"/>
        <end position="233"/>
    </location>
</feature>
<dbReference type="InterPro" id="IPR036890">
    <property type="entry name" value="HATPase_C_sf"/>
</dbReference>
<sequence>MNSIFYPIYQAVGWLALYIGLTFAISFRPFFTPFEYLYGAVLIGAAAGFSHLMRAGFKRWLKERAIYWQMLYLALQSLLGGMAAGLALVAFVLALAKAGITDPVAPGQEALVFKMVFWGNAINMITALLLWSACYLTIVKARQLRDSNQALASSQMDVLVQQLSPHFLFNVLNNIRAMILDDPAKAREALAQLADMLRYNLQRDNNSKVSLGEELDVVQEYIALCQLHFEERLIFQAKVDPEANTLLIPRMLLQLCVENAIKHGISKLEKGGTVYLNVALQGATLMIELQNPCPSQNSDNVDAEPGIGLRNIEKRLALMYPPKSAWLNFQRTGGQGTDSVQVRLSLPIEQDPSQCA</sequence>
<proteinExistence type="predicted"/>
<evidence type="ECO:0000259" key="2">
    <source>
        <dbReference type="Pfam" id="PF06580"/>
    </source>
</evidence>
<dbReference type="Pfam" id="PF06580">
    <property type="entry name" value="His_kinase"/>
    <property type="match status" value="1"/>
</dbReference>
<dbReference type="InterPro" id="IPR010559">
    <property type="entry name" value="Sig_transdc_His_kin_internal"/>
</dbReference>
<keyword evidence="1" id="KW-1133">Transmembrane helix</keyword>
<evidence type="ECO:0000256" key="1">
    <source>
        <dbReference type="SAM" id="Phobius"/>
    </source>
</evidence>
<dbReference type="InterPro" id="IPR050640">
    <property type="entry name" value="Bact_2-comp_sensor_kinase"/>
</dbReference>
<keyword evidence="1" id="KW-0472">Membrane</keyword>
<feature type="transmembrane region" description="Helical" evidence="1">
    <location>
        <begin position="37"/>
        <end position="57"/>
    </location>
</feature>
<dbReference type="RefSeq" id="WP_253967540.1">
    <property type="nucleotide sequence ID" value="NZ_JAMFTH010000001.1"/>
</dbReference>
<evidence type="ECO:0000313" key="3">
    <source>
        <dbReference type="EMBL" id="MCP8899287.1"/>
    </source>
</evidence>
<keyword evidence="1" id="KW-0812">Transmembrane</keyword>